<feature type="compositionally biased region" description="Low complexity" evidence="4">
    <location>
        <begin position="61"/>
        <end position="70"/>
    </location>
</feature>
<dbReference type="EMBL" id="CAADRA010005343">
    <property type="protein sequence ID" value="VFT88780.1"/>
    <property type="molecule type" value="Genomic_DNA"/>
</dbReference>
<feature type="domain" description="EF-hand" evidence="5">
    <location>
        <begin position="170"/>
        <end position="205"/>
    </location>
</feature>
<dbReference type="GO" id="GO:0005509">
    <property type="term" value="F:calcium ion binding"/>
    <property type="evidence" value="ECO:0007669"/>
    <property type="project" value="InterPro"/>
</dbReference>
<dbReference type="Pfam" id="PF13499">
    <property type="entry name" value="EF-hand_7"/>
    <property type="match status" value="1"/>
</dbReference>
<evidence type="ECO:0000313" key="6">
    <source>
        <dbReference type="EMBL" id="KAF0697373.1"/>
    </source>
</evidence>
<dbReference type="PROSITE" id="PS50222">
    <property type="entry name" value="EF_HAND_2"/>
    <property type="match status" value="4"/>
</dbReference>
<dbReference type="PROSITE" id="PS00018">
    <property type="entry name" value="EF_HAND_1"/>
    <property type="match status" value="3"/>
</dbReference>
<keyword evidence="3" id="KW-0106">Calcium</keyword>
<reference evidence="7 8" key="1">
    <citation type="submission" date="2019-03" db="EMBL/GenBank/DDBJ databases">
        <authorList>
            <person name="Gaulin E."/>
            <person name="Dumas B."/>
        </authorList>
    </citation>
    <scope>NUCLEOTIDE SEQUENCE [LARGE SCALE GENOMIC DNA]</scope>
    <source>
        <strain evidence="7">CBS 568.67</strain>
    </source>
</reference>
<proteinExistence type="predicted"/>
<dbReference type="SUPFAM" id="SSF47473">
    <property type="entry name" value="EF-hand"/>
    <property type="match status" value="1"/>
</dbReference>
<accession>A0A485KUA1</accession>
<dbReference type="InterPro" id="IPR002048">
    <property type="entry name" value="EF_hand_dom"/>
</dbReference>
<gene>
    <name evidence="7" type="primary">Aste57867_11925</name>
    <name evidence="6" type="ORF">As57867_011880</name>
    <name evidence="7" type="ORF">ASTE57867_11925</name>
</gene>
<dbReference type="Gene3D" id="1.10.238.10">
    <property type="entry name" value="EF-hand"/>
    <property type="match status" value="1"/>
</dbReference>
<dbReference type="Proteomes" id="UP000332933">
    <property type="component" value="Unassembled WGS sequence"/>
</dbReference>
<sequence>MAGDHHKKRQSVAMPSVHVEPMKEARGNRHTSSVPNLAPLPLMDSRHEPTNGQQPKKVHADAAAAHSSSATTLPPAGRPSTTQSGANDQGEKSAKLPPAAVKRHKSILQVSRTRRSGDIVLETDRTIDLVQKYQLGQAELKKLKEAFNHVDMDRAGTIDYDEFFEFIDETRTPFCDKFLKMIDINGDGVIDFEEFVHALTTYCMYTRDEILKFAFECFDTDESGSIDEMEFKIMAGMINDGSPLFRINYEKAMHDFDKNNDGVLDFDEFQLLNKRYPMLFFPCFRMQEAMQKATLGVAHWLRLHERYFEVLKEDAYRKRHAGAAPPIPTSTKIKLIFGIGTFEVYQPD</sequence>
<keyword evidence="8" id="KW-1185">Reference proteome</keyword>
<dbReference type="AlphaFoldDB" id="A0A485KUA1"/>
<feature type="domain" description="EF-hand" evidence="5">
    <location>
        <begin position="138"/>
        <end position="167"/>
    </location>
</feature>
<protein>
    <submittedName>
        <fullName evidence="7">Aste57867_11925 protein</fullName>
    </submittedName>
</protein>
<dbReference type="Pfam" id="PF13202">
    <property type="entry name" value="EF-hand_5"/>
    <property type="match status" value="2"/>
</dbReference>
<keyword evidence="1" id="KW-0479">Metal-binding</keyword>
<dbReference type="CDD" id="cd00051">
    <property type="entry name" value="EFh"/>
    <property type="match status" value="1"/>
</dbReference>
<dbReference type="SMART" id="SM00054">
    <property type="entry name" value="EFh"/>
    <property type="match status" value="4"/>
</dbReference>
<dbReference type="InterPro" id="IPR018247">
    <property type="entry name" value="EF_Hand_1_Ca_BS"/>
</dbReference>
<dbReference type="OrthoDB" id="26525at2759"/>
<evidence type="ECO:0000256" key="4">
    <source>
        <dbReference type="SAM" id="MobiDB-lite"/>
    </source>
</evidence>
<evidence type="ECO:0000313" key="8">
    <source>
        <dbReference type="Proteomes" id="UP000332933"/>
    </source>
</evidence>
<evidence type="ECO:0000256" key="3">
    <source>
        <dbReference type="ARBA" id="ARBA00022837"/>
    </source>
</evidence>
<evidence type="ECO:0000256" key="2">
    <source>
        <dbReference type="ARBA" id="ARBA00022737"/>
    </source>
</evidence>
<dbReference type="PANTHER" id="PTHR45942">
    <property type="entry name" value="PROTEIN PHOSPATASE 3 REGULATORY SUBUNIT B ALPHA ISOFORM TYPE 1"/>
    <property type="match status" value="1"/>
</dbReference>
<dbReference type="EMBL" id="VJMH01005322">
    <property type="protein sequence ID" value="KAF0697373.1"/>
    <property type="molecule type" value="Genomic_DNA"/>
</dbReference>
<dbReference type="InterPro" id="IPR011992">
    <property type="entry name" value="EF-hand-dom_pair"/>
</dbReference>
<organism evidence="7 8">
    <name type="scientific">Aphanomyces stellatus</name>
    <dbReference type="NCBI Taxonomy" id="120398"/>
    <lineage>
        <taxon>Eukaryota</taxon>
        <taxon>Sar</taxon>
        <taxon>Stramenopiles</taxon>
        <taxon>Oomycota</taxon>
        <taxon>Saprolegniomycetes</taxon>
        <taxon>Saprolegniales</taxon>
        <taxon>Verrucalvaceae</taxon>
        <taxon>Aphanomyces</taxon>
    </lineage>
</organism>
<evidence type="ECO:0000313" key="7">
    <source>
        <dbReference type="EMBL" id="VFT88780.1"/>
    </source>
</evidence>
<evidence type="ECO:0000256" key="1">
    <source>
        <dbReference type="ARBA" id="ARBA00022723"/>
    </source>
</evidence>
<feature type="region of interest" description="Disordered" evidence="4">
    <location>
        <begin position="1"/>
        <end position="108"/>
    </location>
</feature>
<evidence type="ECO:0000259" key="5">
    <source>
        <dbReference type="PROSITE" id="PS50222"/>
    </source>
</evidence>
<feature type="domain" description="EF-hand" evidence="5">
    <location>
        <begin position="244"/>
        <end position="279"/>
    </location>
</feature>
<reference evidence="6" key="2">
    <citation type="submission" date="2019-06" db="EMBL/GenBank/DDBJ databases">
        <title>Genomics analysis of Aphanomyces spp. identifies a new class of oomycete effector associated with host adaptation.</title>
        <authorList>
            <person name="Gaulin E."/>
        </authorList>
    </citation>
    <scope>NUCLEOTIDE SEQUENCE</scope>
    <source>
        <strain evidence="6">CBS 578.67</strain>
    </source>
</reference>
<feature type="domain" description="EF-hand" evidence="5">
    <location>
        <begin position="206"/>
        <end position="241"/>
    </location>
</feature>
<name>A0A485KUA1_9STRA</name>
<keyword evidence="2" id="KW-0677">Repeat</keyword>
<feature type="compositionally biased region" description="Basic residues" evidence="4">
    <location>
        <begin position="1"/>
        <end position="10"/>
    </location>
</feature>